<dbReference type="AlphaFoldDB" id="A0A2P5HI04"/>
<protein>
    <submittedName>
        <fullName evidence="2">Coagulation factor 5/8 type domain-containing protein</fullName>
    </submittedName>
</protein>
<name>A0A2P5HI04_DIAHE</name>
<dbReference type="Proteomes" id="UP000094444">
    <property type="component" value="Unassembled WGS sequence"/>
</dbReference>
<evidence type="ECO:0000313" key="3">
    <source>
        <dbReference type="Proteomes" id="UP000094444"/>
    </source>
</evidence>
<dbReference type="OrthoDB" id="5186230at2759"/>
<reference evidence="2" key="1">
    <citation type="submission" date="2017-09" db="EMBL/GenBank/DDBJ databases">
        <title>Polyketide synthases of a Diaporthe helianthi virulent isolate.</title>
        <authorList>
            <person name="Baroncelli R."/>
        </authorList>
    </citation>
    <scope>NUCLEOTIDE SEQUENCE [LARGE SCALE GENOMIC DNA]</scope>
    <source>
        <strain evidence="2">7/96</strain>
    </source>
</reference>
<proteinExistence type="predicted"/>
<gene>
    <name evidence="2" type="ORF">DHEL01_v211732</name>
</gene>
<evidence type="ECO:0000313" key="2">
    <source>
        <dbReference type="EMBL" id="POS69876.1"/>
    </source>
</evidence>
<keyword evidence="3" id="KW-1185">Reference proteome</keyword>
<dbReference type="InParanoid" id="A0A2P5HI04"/>
<feature type="chain" id="PRO_5015103576" evidence="1">
    <location>
        <begin position="22"/>
        <end position="295"/>
    </location>
</feature>
<evidence type="ECO:0000256" key="1">
    <source>
        <dbReference type="SAM" id="SignalP"/>
    </source>
</evidence>
<dbReference type="STRING" id="158607.A0A2P5HI04"/>
<dbReference type="EMBL" id="MAVT02001944">
    <property type="protein sequence ID" value="POS69876.1"/>
    <property type="molecule type" value="Genomic_DNA"/>
</dbReference>
<sequence length="295" mass="32283">MQYYSLARALLFQTLLCNVLAANIRSLFLFKDVLKSNTTAIKSSGFNHLIIYGVGVLENGDIMYYSSTPGSSDVLIASNGTYVGGTALSDMVKSFKTGTTDVTRVEISMNARNVKELVDTQGTGSSTRLYRNFAALKTAWGLDAVNNFDETIYDVVSTIVFGRMLESIGYKYSMTPRTDPGFWNMVRSQLNNGVAEPDNAEPDLLVDRVYLKCYDAGEGNDPNEWQGWLAMKVVPVVWVVNEAKGGNTPADAESAFKSWASKATLGGGGYWNDFDIEAEGSSYADYGNVLKNVFP</sequence>
<comment type="caution">
    <text evidence="2">The sequence shown here is derived from an EMBL/GenBank/DDBJ whole genome shotgun (WGS) entry which is preliminary data.</text>
</comment>
<feature type="signal peptide" evidence="1">
    <location>
        <begin position="1"/>
        <end position="21"/>
    </location>
</feature>
<accession>A0A2P5HI04</accession>
<organism evidence="2 3">
    <name type="scientific">Diaporthe helianthi</name>
    <dbReference type="NCBI Taxonomy" id="158607"/>
    <lineage>
        <taxon>Eukaryota</taxon>
        <taxon>Fungi</taxon>
        <taxon>Dikarya</taxon>
        <taxon>Ascomycota</taxon>
        <taxon>Pezizomycotina</taxon>
        <taxon>Sordariomycetes</taxon>
        <taxon>Sordariomycetidae</taxon>
        <taxon>Diaporthales</taxon>
        <taxon>Diaporthaceae</taxon>
        <taxon>Diaporthe</taxon>
    </lineage>
</organism>
<keyword evidence="1" id="KW-0732">Signal</keyword>